<gene>
    <name evidence="1" type="ORF">O6H91_13G028000</name>
</gene>
<name>A0ACC2BU98_DIPCM</name>
<reference evidence="2" key="1">
    <citation type="journal article" date="2024" name="Proc. Natl. Acad. Sci. U.S.A.">
        <title>Extraordinary preservation of gene collinearity over three hundred million years revealed in homosporous lycophytes.</title>
        <authorList>
            <person name="Li C."/>
            <person name="Wickell D."/>
            <person name="Kuo L.Y."/>
            <person name="Chen X."/>
            <person name="Nie B."/>
            <person name="Liao X."/>
            <person name="Peng D."/>
            <person name="Ji J."/>
            <person name="Jenkins J."/>
            <person name="Williams M."/>
            <person name="Shu S."/>
            <person name="Plott C."/>
            <person name="Barry K."/>
            <person name="Rajasekar S."/>
            <person name="Grimwood J."/>
            <person name="Han X."/>
            <person name="Sun S."/>
            <person name="Hou Z."/>
            <person name="He W."/>
            <person name="Dai G."/>
            <person name="Sun C."/>
            <person name="Schmutz J."/>
            <person name="Leebens-Mack J.H."/>
            <person name="Li F.W."/>
            <person name="Wang L."/>
        </authorList>
    </citation>
    <scope>NUCLEOTIDE SEQUENCE [LARGE SCALE GENOMIC DNA]</scope>
    <source>
        <strain evidence="2">cv. PW_Plant_1</strain>
    </source>
</reference>
<protein>
    <submittedName>
        <fullName evidence="1">Uncharacterized protein</fullName>
    </submittedName>
</protein>
<evidence type="ECO:0000313" key="2">
    <source>
        <dbReference type="Proteomes" id="UP001162992"/>
    </source>
</evidence>
<dbReference type="Proteomes" id="UP001162992">
    <property type="component" value="Chromosome 13"/>
</dbReference>
<accession>A0ACC2BU98</accession>
<dbReference type="EMBL" id="CM055104">
    <property type="protein sequence ID" value="KAJ7532982.1"/>
    <property type="molecule type" value="Genomic_DNA"/>
</dbReference>
<evidence type="ECO:0000313" key="1">
    <source>
        <dbReference type="EMBL" id="KAJ7532982.1"/>
    </source>
</evidence>
<organism evidence="1 2">
    <name type="scientific">Diphasiastrum complanatum</name>
    <name type="common">Issler's clubmoss</name>
    <name type="synonym">Lycopodium complanatum</name>
    <dbReference type="NCBI Taxonomy" id="34168"/>
    <lineage>
        <taxon>Eukaryota</taxon>
        <taxon>Viridiplantae</taxon>
        <taxon>Streptophyta</taxon>
        <taxon>Embryophyta</taxon>
        <taxon>Tracheophyta</taxon>
        <taxon>Lycopodiopsida</taxon>
        <taxon>Lycopodiales</taxon>
        <taxon>Lycopodiaceae</taxon>
        <taxon>Lycopodioideae</taxon>
        <taxon>Diphasiastrum</taxon>
    </lineage>
</organism>
<sequence>MNYSAFAYYTGVNHMKKFLKSCDVHNLAHVHDELQEMDEHHRHQQPPLPSKSLSDGDNIRRTADDELHKLNPVMSLLDSTSRLGRFVGCKTSGARGFAWLQSQIIGHDLEMRTPFGRRLHTYADHTASGRSLLFIERFILENVLPSYGNTHTDDSYVGQMTSSLVHEAALYIKACMGGTDDDALLFCGSGCTAALKRLQEVMGIYVPSILREKILQMLKPQERWLVFVGPYEHHSNLLSWQNSLAEVIEIPADGNGLIDLAKLKEHLEDPKYKMRRKLGSFSACSNVTGILTNTRKISRLCHKNKAFVCFDFASCGSHMKIDVRSGQLDGYDAVVLSPHKFVGGPGSPGILLMNKHLYLLEGNPPSTCGGGTVDYVNNFSYKDTLFVDDVEMRENAGTPPILQTIRAALAFWIKQHMGPDLIEQREFFLAQKALSRFVSNPKVLVLGNTQVKRTPIISFLILTEELWVSYHAHAAETMKPAFIMSTQDNPHHKLQQFQRYKPLHGRFVTKLLSDLFGIQARGGCSCAGAYAHSLLNIEKPYSLKIRNALQQGYHGVKPGWTRVSFTYYTSNDEFEYILSSIEFIAEHGQQFLPLYNFDWKTGNWTNKQKIAGSERMSSLESENKALSNMEKLVKLLNPRKREKMNNDGNFIDQAQRRKAYIKYMQAAKRIAKCLPPHSHENAIHYPIDPHMVHFKI</sequence>
<proteinExistence type="predicted"/>
<keyword evidence="2" id="KW-1185">Reference proteome</keyword>
<comment type="caution">
    <text evidence="1">The sequence shown here is derived from an EMBL/GenBank/DDBJ whole genome shotgun (WGS) entry which is preliminary data.</text>
</comment>